<keyword evidence="1" id="KW-0596">Phosphopantetheine</keyword>
<dbReference type="PANTHER" id="PTHR43775:SF37">
    <property type="entry name" value="SI:DKEY-61P9.11"/>
    <property type="match status" value="1"/>
</dbReference>
<dbReference type="AlphaFoldDB" id="A0A1D2AGA7"/>
<evidence type="ECO:0000313" key="5">
    <source>
        <dbReference type="EMBL" id="JAT78254.1"/>
    </source>
</evidence>
<dbReference type="Gene3D" id="1.10.1200.10">
    <property type="entry name" value="ACP-like"/>
    <property type="match status" value="1"/>
</dbReference>
<dbReference type="EMBL" id="GDKF01000368">
    <property type="protein sequence ID" value="JAT78254.1"/>
    <property type="molecule type" value="Transcribed_RNA"/>
</dbReference>
<dbReference type="InterPro" id="IPR020806">
    <property type="entry name" value="PKS_PP-bd"/>
</dbReference>
<proteinExistence type="predicted"/>
<dbReference type="PROSITE" id="PS50075">
    <property type="entry name" value="CARRIER"/>
    <property type="match status" value="1"/>
</dbReference>
<feature type="domain" description="Carrier" evidence="4">
    <location>
        <begin position="755"/>
        <end position="829"/>
    </location>
</feature>
<dbReference type="InterPro" id="IPR042104">
    <property type="entry name" value="PKS_dehydratase_sf"/>
</dbReference>
<dbReference type="Gene3D" id="3.40.50.720">
    <property type="entry name" value="NAD(P)-binding Rossmann-like Domain"/>
    <property type="match status" value="1"/>
</dbReference>
<evidence type="ECO:0000259" key="4">
    <source>
        <dbReference type="PROSITE" id="PS50075"/>
    </source>
</evidence>
<reference evidence="5" key="1">
    <citation type="submission" date="2015-08" db="EMBL/GenBank/DDBJ databases">
        <authorList>
            <person name="Babu N.S."/>
            <person name="Beckwith C.J."/>
            <person name="Beseler K.G."/>
            <person name="Brison A."/>
            <person name="Carone J.V."/>
            <person name="Caskin T.P."/>
            <person name="Diamond M."/>
            <person name="Durham M.E."/>
            <person name="Foxe J.M."/>
            <person name="Go M."/>
            <person name="Henderson B.A."/>
            <person name="Jones I.B."/>
            <person name="McGettigan J.A."/>
            <person name="Micheletti S.J."/>
            <person name="Nasrallah M.E."/>
            <person name="Ortiz D."/>
            <person name="Piller C.R."/>
            <person name="Privatt S.R."/>
            <person name="Schneider S.L."/>
            <person name="Sharp S."/>
            <person name="Smith T.C."/>
            <person name="Stanton J.D."/>
            <person name="Ullery H.E."/>
            <person name="Wilson R.J."/>
            <person name="Serrano M.G."/>
            <person name="Buck G."/>
            <person name="Lee V."/>
            <person name="Wang Y."/>
            <person name="Carvalho R."/>
            <person name="Voegtly L."/>
            <person name="Shi R."/>
            <person name="Duckworth R."/>
            <person name="Johnson A."/>
            <person name="Loviza R."/>
            <person name="Walstead R."/>
            <person name="Shah Z."/>
            <person name="Kiflezghi M."/>
            <person name="Wade K."/>
            <person name="Ball S.L."/>
            <person name="Bradley K.W."/>
            <person name="Asai D.J."/>
            <person name="Bowman C.A."/>
            <person name="Russell D.A."/>
            <person name="Pope W.H."/>
            <person name="Jacobs-Sera D."/>
            <person name="Hendrix R.W."/>
            <person name="Hatfull G.F."/>
        </authorList>
    </citation>
    <scope>NUCLEOTIDE SEQUENCE</scope>
</reference>
<dbReference type="Pfam" id="PF00550">
    <property type="entry name" value="PP-binding"/>
    <property type="match status" value="1"/>
</dbReference>
<dbReference type="SMART" id="SM00823">
    <property type="entry name" value="PKS_PP"/>
    <property type="match status" value="1"/>
</dbReference>
<dbReference type="Gene3D" id="3.10.129.110">
    <property type="entry name" value="Polyketide synthase dehydratase"/>
    <property type="match status" value="1"/>
</dbReference>
<dbReference type="SMART" id="SM00822">
    <property type="entry name" value="PKS_KR"/>
    <property type="match status" value="1"/>
</dbReference>
<dbReference type="InterPro" id="IPR013968">
    <property type="entry name" value="PKS_KR"/>
</dbReference>
<sequence length="903" mass="93485">NAHALLALPQVLTPTEALVRRPAWRRQRCWFGPRPHVLLVRAGAPKNATCQLRASLVSRRLAYIWQHAVSGRPLLPGAAMMEAMHGAGGSLNANPEPQSRDAGVLFSLAITAPVLLPRHTGLPSQDLLLNIAASMAHGTLVLSSAEGAAHQQAATTHATAMFGLAWAGASLSPAQAPAPAWHASLALLLLPRPRPATPGCTGIIKPVDGVEVDGYGCHPAVLDAITHLGAAEDISAGGAPGVPVAAGAYLPDGNQEAPLSLECSSGRPLKQGLGVVQRTFASCSGLCLASLWSQALQAASARAGRDVRAYVEVHCAAEVACHGDQVLSRCAAATTGWQDMRVLPSSPQGPSVAIRRSALAPLVSALRACMGRDRDAQLRLDASSSGLLAMPCAMGSHAGPVVESDLMCGAMLRCLLLEASLGNAALDVCSPLDPAPAAPLVPAGSPPAVRRQAVAAGVTLIPHLVESNPTRPGHLNNFSHSSTHNLVTGGTTGLGRLVAGWLAVCRGGATRLSLLGRSGRGTGGLASMHPWQNVPTVFTVTSCDIGCRLDASCLVRRAPPSSALFHAAGVLRDGLLAAVTPGALRHVAGPKTGCVGELTSPAAGSSMLVLFSSASAALGNAGQTAYAAANAMLDAHAGRCLTQGSPALALQWGPWAFVGMAAAAPSVLSTLARQGMHAMRPAQGLRALQGCLAVSYPPVRVVGAFQWDALRRRPLLPHYNEEASDPAGAISEASEPPAARSTAPKLPETKAAAPNGMQEVLDRITDLVCAVLGASVAPDAPLMAAGLDSLAAVELRSELGAAFGLELAPTVALDYPTVAALAGHIGALLREDPRNRLHRCHWGAIPQPRHLSWSLHGDSCTRSWRADHHPCREVGRGCHLLRRQRTRACLRQIRGLHPRCCFV</sequence>
<dbReference type="GO" id="GO:0006633">
    <property type="term" value="P:fatty acid biosynthetic process"/>
    <property type="evidence" value="ECO:0007669"/>
    <property type="project" value="TreeGrafter"/>
</dbReference>
<dbReference type="GO" id="GO:0031177">
    <property type="term" value="F:phosphopantetheine binding"/>
    <property type="evidence" value="ECO:0007669"/>
    <property type="project" value="InterPro"/>
</dbReference>
<dbReference type="SUPFAM" id="SSF47336">
    <property type="entry name" value="ACP-like"/>
    <property type="match status" value="1"/>
</dbReference>
<name>A0A1D2AGA7_AUXPR</name>
<dbReference type="SMART" id="SM01294">
    <property type="entry name" value="PKS_PP_betabranch"/>
    <property type="match status" value="1"/>
</dbReference>
<evidence type="ECO:0000256" key="2">
    <source>
        <dbReference type="ARBA" id="ARBA00022553"/>
    </source>
</evidence>
<dbReference type="Pfam" id="PF08659">
    <property type="entry name" value="KR"/>
    <property type="match status" value="1"/>
</dbReference>
<feature type="region of interest" description="Disordered" evidence="3">
    <location>
        <begin position="721"/>
        <end position="749"/>
    </location>
</feature>
<dbReference type="InterPro" id="IPR036736">
    <property type="entry name" value="ACP-like_sf"/>
</dbReference>
<evidence type="ECO:0000256" key="1">
    <source>
        <dbReference type="ARBA" id="ARBA00022450"/>
    </source>
</evidence>
<evidence type="ECO:0000256" key="3">
    <source>
        <dbReference type="SAM" id="MobiDB-lite"/>
    </source>
</evidence>
<dbReference type="PANTHER" id="PTHR43775">
    <property type="entry name" value="FATTY ACID SYNTHASE"/>
    <property type="match status" value="1"/>
</dbReference>
<dbReference type="PROSITE" id="PS00012">
    <property type="entry name" value="PHOSPHOPANTETHEINE"/>
    <property type="match status" value="1"/>
</dbReference>
<accession>A0A1D2AGA7</accession>
<protein>
    <recommendedName>
        <fullName evidence="4">Carrier domain-containing protein</fullName>
    </recommendedName>
</protein>
<dbReference type="GO" id="GO:0004312">
    <property type="term" value="F:fatty acid synthase activity"/>
    <property type="evidence" value="ECO:0007669"/>
    <property type="project" value="TreeGrafter"/>
</dbReference>
<dbReference type="InterPro" id="IPR009081">
    <property type="entry name" value="PP-bd_ACP"/>
</dbReference>
<dbReference type="InterPro" id="IPR057326">
    <property type="entry name" value="KR_dom"/>
</dbReference>
<dbReference type="InterPro" id="IPR006162">
    <property type="entry name" value="Ppantetheine_attach_site"/>
</dbReference>
<dbReference type="SUPFAM" id="SSF51735">
    <property type="entry name" value="NAD(P)-binding Rossmann-fold domains"/>
    <property type="match status" value="1"/>
</dbReference>
<dbReference type="CDD" id="cd05274">
    <property type="entry name" value="KR_FAS_SDR_x"/>
    <property type="match status" value="1"/>
</dbReference>
<keyword evidence="2" id="KW-0597">Phosphoprotein</keyword>
<dbReference type="InterPro" id="IPR036291">
    <property type="entry name" value="NAD(P)-bd_dom_sf"/>
</dbReference>
<feature type="non-terminal residue" evidence="5">
    <location>
        <position position="1"/>
    </location>
</feature>
<organism evidence="5">
    <name type="scientific">Auxenochlorella protothecoides</name>
    <name type="common">Green microalga</name>
    <name type="synonym">Chlorella protothecoides</name>
    <dbReference type="NCBI Taxonomy" id="3075"/>
    <lineage>
        <taxon>Eukaryota</taxon>
        <taxon>Viridiplantae</taxon>
        <taxon>Chlorophyta</taxon>
        <taxon>core chlorophytes</taxon>
        <taxon>Trebouxiophyceae</taxon>
        <taxon>Chlorellales</taxon>
        <taxon>Chlorellaceae</taxon>
        <taxon>Auxenochlorella</taxon>
    </lineage>
</organism>
<dbReference type="InterPro" id="IPR050091">
    <property type="entry name" value="PKS_NRPS_Biosynth_Enz"/>
</dbReference>
<gene>
    <name evidence="5" type="ORF">g.97550</name>
</gene>